<dbReference type="HOGENOM" id="CLU_2933420_0_0_11"/>
<name>B6G7L2_9ACTN</name>
<gene>
    <name evidence="1" type="ORF">COLSTE_00051</name>
</gene>
<dbReference type="AlphaFoldDB" id="B6G7L2"/>
<reference evidence="1 2" key="2">
    <citation type="submission" date="2008-10" db="EMBL/GenBank/DDBJ databases">
        <authorList>
            <person name="Fulton L."/>
            <person name="Clifton S."/>
            <person name="Fulton B."/>
            <person name="Xu J."/>
            <person name="Minx P."/>
            <person name="Pepin K.H."/>
            <person name="Johnson M."/>
            <person name="Thiruvilangam P."/>
            <person name="Bhonagiri V."/>
            <person name="Nash W.E."/>
            <person name="Mardis E.R."/>
            <person name="Wilson R.K."/>
        </authorList>
    </citation>
    <scope>NUCLEOTIDE SEQUENCE [LARGE SCALE GENOMIC DNA]</scope>
    <source>
        <strain evidence="1 2">DSM 13279</strain>
    </source>
</reference>
<dbReference type="EMBL" id="ABXJ01000006">
    <property type="protein sequence ID" value="EEA91709.1"/>
    <property type="molecule type" value="Genomic_DNA"/>
</dbReference>
<proteinExistence type="predicted"/>
<organism evidence="1 2">
    <name type="scientific">Collinsella stercoris DSM 13279</name>
    <dbReference type="NCBI Taxonomy" id="445975"/>
    <lineage>
        <taxon>Bacteria</taxon>
        <taxon>Bacillati</taxon>
        <taxon>Actinomycetota</taxon>
        <taxon>Coriobacteriia</taxon>
        <taxon>Coriobacteriales</taxon>
        <taxon>Coriobacteriaceae</taxon>
        <taxon>Collinsella</taxon>
    </lineage>
</organism>
<evidence type="ECO:0000313" key="1">
    <source>
        <dbReference type="EMBL" id="EEA91709.1"/>
    </source>
</evidence>
<dbReference type="Proteomes" id="UP000003560">
    <property type="component" value="Unassembled WGS sequence"/>
</dbReference>
<sequence>MVGLWSSDLRNSWFPPKRGKKEAWLSAGPPFSCDWSYLLGFSPLVAEIEFSLCCGHRLPI</sequence>
<keyword evidence="2" id="KW-1185">Reference proteome</keyword>
<evidence type="ECO:0000313" key="2">
    <source>
        <dbReference type="Proteomes" id="UP000003560"/>
    </source>
</evidence>
<protein>
    <submittedName>
        <fullName evidence="1">Uncharacterized protein</fullName>
    </submittedName>
</protein>
<reference evidence="1 2" key="1">
    <citation type="submission" date="2008-10" db="EMBL/GenBank/DDBJ databases">
        <title>Draft genome sequence of Collinsella stercoris (DSM 13279).</title>
        <authorList>
            <person name="Sudarsanam P."/>
            <person name="Ley R."/>
            <person name="Guruge J."/>
            <person name="Turnbaugh P.J."/>
            <person name="Mahowald M."/>
            <person name="Liep D."/>
            <person name="Gordon J."/>
        </authorList>
    </citation>
    <scope>NUCLEOTIDE SEQUENCE [LARGE SCALE GENOMIC DNA]</scope>
    <source>
        <strain evidence="1 2">DSM 13279</strain>
    </source>
</reference>
<dbReference type="STRING" id="445975.COLSTE_00051"/>
<accession>B6G7L2</accession>
<comment type="caution">
    <text evidence="1">The sequence shown here is derived from an EMBL/GenBank/DDBJ whole genome shotgun (WGS) entry which is preliminary data.</text>
</comment>